<keyword evidence="3" id="KW-1185">Reference proteome</keyword>
<dbReference type="AlphaFoldDB" id="A0A137NSC9"/>
<evidence type="ECO:0000313" key="3">
    <source>
        <dbReference type="Proteomes" id="UP000070444"/>
    </source>
</evidence>
<evidence type="ECO:0000256" key="1">
    <source>
        <dbReference type="SAM" id="SignalP"/>
    </source>
</evidence>
<name>A0A137NSC9_CONC2</name>
<evidence type="ECO:0000313" key="2">
    <source>
        <dbReference type="EMBL" id="KXN65669.1"/>
    </source>
</evidence>
<protein>
    <submittedName>
        <fullName evidence="2">Uncharacterized protein</fullName>
    </submittedName>
</protein>
<dbReference type="EMBL" id="KQ964834">
    <property type="protein sequence ID" value="KXN65669.1"/>
    <property type="molecule type" value="Genomic_DNA"/>
</dbReference>
<feature type="chain" id="PRO_5007294024" evidence="1">
    <location>
        <begin position="17"/>
        <end position="119"/>
    </location>
</feature>
<keyword evidence="1" id="KW-0732">Signal</keyword>
<organism evidence="2 3">
    <name type="scientific">Conidiobolus coronatus (strain ATCC 28846 / CBS 209.66 / NRRL 28638)</name>
    <name type="common">Delacroixia coronata</name>
    <dbReference type="NCBI Taxonomy" id="796925"/>
    <lineage>
        <taxon>Eukaryota</taxon>
        <taxon>Fungi</taxon>
        <taxon>Fungi incertae sedis</taxon>
        <taxon>Zoopagomycota</taxon>
        <taxon>Entomophthoromycotina</taxon>
        <taxon>Entomophthoromycetes</taxon>
        <taxon>Entomophthorales</taxon>
        <taxon>Ancylistaceae</taxon>
        <taxon>Conidiobolus</taxon>
    </lineage>
</organism>
<reference evidence="2 3" key="1">
    <citation type="journal article" date="2015" name="Genome Biol. Evol.">
        <title>Phylogenomic analyses indicate that early fungi evolved digesting cell walls of algal ancestors of land plants.</title>
        <authorList>
            <person name="Chang Y."/>
            <person name="Wang S."/>
            <person name="Sekimoto S."/>
            <person name="Aerts A.L."/>
            <person name="Choi C."/>
            <person name="Clum A."/>
            <person name="LaButti K.M."/>
            <person name="Lindquist E.A."/>
            <person name="Yee Ngan C."/>
            <person name="Ohm R.A."/>
            <person name="Salamov A.A."/>
            <person name="Grigoriev I.V."/>
            <person name="Spatafora J.W."/>
            <person name="Berbee M.L."/>
        </authorList>
    </citation>
    <scope>NUCLEOTIDE SEQUENCE [LARGE SCALE GENOMIC DNA]</scope>
    <source>
        <strain evidence="2 3">NRRL 28638</strain>
    </source>
</reference>
<feature type="signal peptide" evidence="1">
    <location>
        <begin position="1"/>
        <end position="16"/>
    </location>
</feature>
<accession>A0A137NSC9</accession>
<sequence length="119" mass="13786">MLKYFLISLVPSICYAGSYQSGCNNNGVQKIELNATYNDKVTYYNAVCYNYKVNEDLECPEDLETPYSYFLGKECELYSEIEDAGGKLKQYHCYSRKMLNSWADSLKKKRWNCKVFASA</sequence>
<proteinExistence type="predicted"/>
<dbReference type="Proteomes" id="UP000070444">
    <property type="component" value="Unassembled WGS sequence"/>
</dbReference>
<gene>
    <name evidence="2" type="ORF">CONCODRAFT_12672</name>
</gene>